<dbReference type="Pfam" id="PF06445">
    <property type="entry name" value="GyrI-like"/>
    <property type="match status" value="1"/>
</dbReference>
<proteinExistence type="predicted"/>
<accession>A0ABX0IFJ9</accession>
<keyword evidence="7" id="KW-1185">Reference proteome</keyword>
<dbReference type="InterPro" id="IPR000551">
    <property type="entry name" value="MerR-type_HTH_dom"/>
</dbReference>
<dbReference type="RefSeq" id="WP_166338527.1">
    <property type="nucleotide sequence ID" value="NZ_WPCR01000002.1"/>
</dbReference>
<dbReference type="InterPro" id="IPR047057">
    <property type="entry name" value="MerR_fam"/>
</dbReference>
<dbReference type="PROSITE" id="PS50937">
    <property type="entry name" value="HTH_MERR_2"/>
    <property type="match status" value="1"/>
</dbReference>
<evidence type="ECO:0000256" key="1">
    <source>
        <dbReference type="ARBA" id="ARBA00022491"/>
    </source>
</evidence>
<dbReference type="Proteomes" id="UP000636394">
    <property type="component" value="Unassembled WGS sequence"/>
</dbReference>
<evidence type="ECO:0000256" key="2">
    <source>
        <dbReference type="ARBA" id="ARBA00023015"/>
    </source>
</evidence>
<dbReference type="InterPro" id="IPR029442">
    <property type="entry name" value="GyrI-like"/>
</dbReference>
<dbReference type="InterPro" id="IPR009061">
    <property type="entry name" value="DNA-bd_dom_put_sf"/>
</dbReference>
<keyword evidence="2" id="KW-0805">Transcription regulation</keyword>
<dbReference type="InterPro" id="IPR011256">
    <property type="entry name" value="Reg_factor_effector_dom_sf"/>
</dbReference>
<dbReference type="PANTHER" id="PTHR30204">
    <property type="entry name" value="REDOX-CYCLING DRUG-SENSING TRANSCRIPTIONAL ACTIVATOR SOXR"/>
    <property type="match status" value="1"/>
</dbReference>
<dbReference type="InterPro" id="IPR010499">
    <property type="entry name" value="AraC_E-bd"/>
</dbReference>
<dbReference type="EMBL" id="WPCR01000002">
    <property type="protein sequence ID" value="NHM13582.1"/>
    <property type="molecule type" value="Genomic_DNA"/>
</dbReference>
<comment type="caution">
    <text evidence="6">The sequence shown here is derived from an EMBL/GenBank/DDBJ whole genome shotgun (WGS) entry which is preliminary data.</text>
</comment>
<keyword evidence="1" id="KW-0678">Repressor</keyword>
<organism evidence="6 7">
    <name type="scientific">Xiamenia xianingshaonis</name>
    <dbReference type="NCBI Taxonomy" id="2682776"/>
    <lineage>
        <taxon>Bacteria</taxon>
        <taxon>Bacillati</taxon>
        <taxon>Actinomycetota</taxon>
        <taxon>Coriobacteriia</taxon>
        <taxon>Eggerthellales</taxon>
        <taxon>Eggerthellaceae</taxon>
        <taxon>Xiamenia</taxon>
    </lineage>
</organism>
<dbReference type="Gene3D" id="1.10.1660.10">
    <property type="match status" value="1"/>
</dbReference>
<dbReference type="Pfam" id="PF13411">
    <property type="entry name" value="MerR_1"/>
    <property type="match status" value="1"/>
</dbReference>
<sequence length="273" mass="31350">MFRIGEFSKMAMTTVKTLRYYDEVGLLKPREVDRFTGYRLYDAAQLVDLHRIQSLRQAGLPIGQIARIASGGDAEEILRRHSMELEQDIAERQAMLSRVQFILKENKEGAMPYTTTVKHIPEQVIYCKEYTMRTFADYFKEMPALGEKLRAKYPDLKCAVPAYCYTVNLDCEWRETDNHILYCEAVTELKDDFDGIRFEVAPALDVASVMHQGPYEDMGPAFAHALEWVEQNGYEVAGDPRTSYIDGIWNKDDPSEWLTEVQIPIRKAASPQA</sequence>
<keyword evidence="4" id="KW-0804">Transcription</keyword>
<evidence type="ECO:0000313" key="7">
    <source>
        <dbReference type="Proteomes" id="UP000636394"/>
    </source>
</evidence>
<protein>
    <submittedName>
        <fullName evidence="6">MerR family transcriptional regulator</fullName>
    </submittedName>
</protein>
<name>A0ABX0IFJ9_9ACTN</name>
<dbReference type="Gene3D" id="3.20.80.10">
    <property type="entry name" value="Regulatory factor, effector binding domain"/>
    <property type="match status" value="1"/>
</dbReference>
<dbReference type="CDD" id="cd01107">
    <property type="entry name" value="HTH_BmrR"/>
    <property type="match status" value="1"/>
</dbReference>
<feature type="domain" description="HTH merR-type" evidence="5">
    <location>
        <begin position="1"/>
        <end position="71"/>
    </location>
</feature>
<gene>
    <name evidence="6" type="ORF">GMI68_02145</name>
</gene>
<keyword evidence="3" id="KW-0238">DNA-binding</keyword>
<dbReference type="SMART" id="SM00871">
    <property type="entry name" value="AraC_E_bind"/>
    <property type="match status" value="1"/>
</dbReference>
<evidence type="ECO:0000259" key="5">
    <source>
        <dbReference type="PROSITE" id="PS50937"/>
    </source>
</evidence>
<dbReference type="SMART" id="SM00422">
    <property type="entry name" value="HTH_MERR"/>
    <property type="match status" value="1"/>
</dbReference>
<dbReference type="SUPFAM" id="SSF46955">
    <property type="entry name" value="Putative DNA-binding domain"/>
    <property type="match status" value="1"/>
</dbReference>
<evidence type="ECO:0000313" key="6">
    <source>
        <dbReference type="EMBL" id="NHM13582.1"/>
    </source>
</evidence>
<dbReference type="SUPFAM" id="SSF55136">
    <property type="entry name" value="Probable bacterial effector-binding domain"/>
    <property type="match status" value="1"/>
</dbReference>
<dbReference type="PANTHER" id="PTHR30204:SF69">
    <property type="entry name" value="MERR-FAMILY TRANSCRIPTIONAL REGULATOR"/>
    <property type="match status" value="1"/>
</dbReference>
<evidence type="ECO:0000256" key="3">
    <source>
        <dbReference type="ARBA" id="ARBA00023125"/>
    </source>
</evidence>
<evidence type="ECO:0000256" key="4">
    <source>
        <dbReference type="ARBA" id="ARBA00023163"/>
    </source>
</evidence>
<reference evidence="6 7" key="1">
    <citation type="submission" date="2019-11" db="EMBL/GenBank/DDBJ databases">
        <title>Eggerthellaceae novel genus isolated from the rectal contents of marmort.</title>
        <authorList>
            <person name="Zhang G."/>
        </authorList>
    </citation>
    <scope>NUCLEOTIDE SEQUENCE [LARGE SCALE GENOMIC DNA]</scope>
    <source>
        <strain evidence="7">zg-886</strain>
    </source>
</reference>